<dbReference type="AlphaFoldDB" id="A0A3B3ZZN6"/>
<comment type="similarity">
    <text evidence="2">Belongs to the tumor necrosis factor family.</text>
</comment>
<keyword evidence="5" id="KW-1133">Transmembrane helix</keyword>
<evidence type="ECO:0000256" key="5">
    <source>
        <dbReference type="SAM" id="Phobius"/>
    </source>
</evidence>
<protein>
    <recommendedName>
        <fullName evidence="6">THD domain-containing protein</fullName>
    </recommendedName>
</protein>
<dbReference type="GO" id="GO:0008625">
    <property type="term" value="P:extrinsic apoptotic signaling pathway via death domain receptors"/>
    <property type="evidence" value="ECO:0007669"/>
    <property type="project" value="TreeGrafter"/>
</dbReference>
<reference evidence="7" key="1">
    <citation type="submission" date="2025-08" db="UniProtKB">
        <authorList>
            <consortium name="Ensembl"/>
        </authorList>
    </citation>
    <scope>IDENTIFICATION</scope>
</reference>
<organism evidence="7 8">
    <name type="scientific">Periophthalmus magnuspinnatus</name>
    <dbReference type="NCBI Taxonomy" id="409849"/>
    <lineage>
        <taxon>Eukaryota</taxon>
        <taxon>Metazoa</taxon>
        <taxon>Chordata</taxon>
        <taxon>Craniata</taxon>
        <taxon>Vertebrata</taxon>
        <taxon>Euteleostomi</taxon>
        <taxon>Actinopterygii</taxon>
        <taxon>Neopterygii</taxon>
        <taxon>Teleostei</taxon>
        <taxon>Neoteleostei</taxon>
        <taxon>Acanthomorphata</taxon>
        <taxon>Gobiaria</taxon>
        <taxon>Gobiiformes</taxon>
        <taxon>Gobioidei</taxon>
        <taxon>Gobiidae</taxon>
        <taxon>Oxudercinae</taxon>
        <taxon>Periophthalmus</taxon>
    </lineage>
</organism>
<comment type="subcellular location">
    <subcellularLocation>
        <location evidence="1">Membrane</location>
    </subcellularLocation>
</comment>
<keyword evidence="4 5" id="KW-0472">Membrane</keyword>
<dbReference type="InterPro" id="IPR008983">
    <property type="entry name" value="Tumour_necrosis_fac-like_dom"/>
</dbReference>
<dbReference type="GO" id="GO:0005615">
    <property type="term" value="C:extracellular space"/>
    <property type="evidence" value="ECO:0007669"/>
    <property type="project" value="UniProtKB-KW"/>
</dbReference>
<dbReference type="SUPFAM" id="SSF49842">
    <property type="entry name" value="TNF-like"/>
    <property type="match status" value="1"/>
</dbReference>
<dbReference type="Proteomes" id="UP000261520">
    <property type="component" value="Unplaced"/>
</dbReference>
<accession>A0A3B3ZZN6</accession>
<dbReference type="Pfam" id="PF00229">
    <property type="entry name" value="TNF"/>
    <property type="match status" value="1"/>
</dbReference>
<dbReference type="SMART" id="SM00207">
    <property type="entry name" value="TNF"/>
    <property type="match status" value="1"/>
</dbReference>
<dbReference type="GO" id="GO:0006955">
    <property type="term" value="P:immune response"/>
    <property type="evidence" value="ECO:0007669"/>
    <property type="project" value="InterPro"/>
</dbReference>
<dbReference type="GO" id="GO:0043123">
    <property type="term" value="P:positive regulation of canonical NF-kappaB signal transduction"/>
    <property type="evidence" value="ECO:0007669"/>
    <property type="project" value="TreeGrafter"/>
</dbReference>
<dbReference type="GO" id="GO:0016020">
    <property type="term" value="C:membrane"/>
    <property type="evidence" value="ECO:0007669"/>
    <property type="project" value="UniProtKB-SubCell"/>
</dbReference>
<sequence length="265" mass="29996">MSSEHAYDQTIPYPQVFIVDRGGHPNPHGTLPNLVPCWSFPPAHETVTRPERSRGCMGASSRLVGVVLLLFALVFASLGMGAMWTVNLQKQLKDMRKVREEINTENMINAPQKQIGRMLSMTHFHNVSGHPENVATQKTLRWDPSVGRAFTAGGVSYMMEDSALQVNQTGLYYIYSRVELLFRTCLSTSFEHTVFVRRPGRNSPLTLMKSHRKGYCPPKQEAWTTDSFLGSALHLQKDDRVLVDVSHPHLLSHEHYANFFGLYKI</sequence>
<evidence type="ECO:0000256" key="4">
    <source>
        <dbReference type="ARBA" id="ARBA00023136"/>
    </source>
</evidence>
<dbReference type="Gene3D" id="2.60.120.40">
    <property type="match status" value="1"/>
</dbReference>
<evidence type="ECO:0000256" key="2">
    <source>
        <dbReference type="ARBA" id="ARBA00008670"/>
    </source>
</evidence>
<dbReference type="GO" id="GO:0005125">
    <property type="term" value="F:cytokine activity"/>
    <property type="evidence" value="ECO:0007669"/>
    <property type="project" value="UniProtKB-KW"/>
</dbReference>
<dbReference type="PANTHER" id="PTHR11471">
    <property type="entry name" value="TUMOR NECROSIS FACTOR FAMILY MEMBER"/>
    <property type="match status" value="1"/>
</dbReference>
<dbReference type="GO" id="GO:0005164">
    <property type="term" value="F:tumor necrosis factor receptor binding"/>
    <property type="evidence" value="ECO:0007669"/>
    <property type="project" value="InterPro"/>
</dbReference>
<name>A0A3B3ZZN6_9GOBI</name>
<dbReference type="Ensembl" id="ENSPMGT00000010913.1">
    <property type="protein sequence ID" value="ENSPMGP00000010227.1"/>
    <property type="gene ID" value="ENSPMGG00000008479.1"/>
</dbReference>
<dbReference type="InterPro" id="IPR006052">
    <property type="entry name" value="TNF_dom"/>
</dbReference>
<dbReference type="PANTHER" id="PTHR11471:SF33">
    <property type="entry name" value="TUMOR NECROSIS FACTOR LIGAND SUPERFAMILY MEMBER 6"/>
    <property type="match status" value="1"/>
</dbReference>
<dbReference type="STRING" id="409849.ENSPMGP00000010227"/>
<keyword evidence="8" id="KW-1185">Reference proteome</keyword>
<evidence type="ECO:0000313" key="7">
    <source>
        <dbReference type="Ensembl" id="ENSPMGP00000010227.1"/>
    </source>
</evidence>
<keyword evidence="3" id="KW-0202">Cytokine</keyword>
<feature type="transmembrane region" description="Helical" evidence="5">
    <location>
        <begin position="63"/>
        <end position="86"/>
    </location>
</feature>
<dbReference type="PROSITE" id="PS50049">
    <property type="entry name" value="THD_2"/>
    <property type="match status" value="1"/>
</dbReference>
<dbReference type="CDD" id="cd00184">
    <property type="entry name" value="TNF"/>
    <property type="match status" value="1"/>
</dbReference>
<evidence type="ECO:0000256" key="1">
    <source>
        <dbReference type="ARBA" id="ARBA00004370"/>
    </source>
</evidence>
<proteinExistence type="inferred from homology"/>
<evidence type="ECO:0000259" key="6">
    <source>
        <dbReference type="PROSITE" id="PS50049"/>
    </source>
</evidence>
<reference evidence="7" key="2">
    <citation type="submission" date="2025-09" db="UniProtKB">
        <authorList>
            <consortium name="Ensembl"/>
        </authorList>
    </citation>
    <scope>IDENTIFICATION</scope>
</reference>
<keyword evidence="5" id="KW-0812">Transmembrane</keyword>
<evidence type="ECO:0000313" key="8">
    <source>
        <dbReference type="Proteomes" id="UP000261520"/>
    </source>
</evidence>
<feature type="domain" description="THD" evidence="6">
    <location>
        <begin position="123"/>
        <end position="265"/>
    </location>
</feature>
<evidence type="ECO:0000256" key="3">
    <source>
        <dbReference type="ARBA" id="ARBA00022514"/>
    </source>
</evidence>